<proteinExistence type="predicted"/>
<comment type="caution">
    <text evidence="2">The sequence shown here is derived from an EMBL/GenBank/DDBJ whole genome shotgun (WGS) entry which is preliminary data.</text>
</comment>
<dbReference type="CDD" id="cd18186">
    <property type="entry name" value="BTB_POZ_ZBTB_KLHL-like"/>
    <property type="match status" value="1"/>
</dbReference>
<dbReference type="InterPro" id="IPR011333">
    <property type="entry name" value="SKP1/BTB/POZ_sf"/>
</dbReference>
<gene>
    <name evidence="2" type="ORF">CUNI_LOCUS14516</name>
</gene>
<dbReference type="InterPro" id="IPR011705">
    <property type="entry name" value="BACK"/>
</dbReference>
<protein>
    <recommendedName>
        <fullName evidence="1">BTB domain-containing protein</fullName>
    </recommendedName>
</protein>
<dbReference type="SMART" id="SM00875">
    <property type="entry name" value="BACK"/>
    <property type="match status" value="1"/>
</dbReference>
<dbReference type="Proteomes" id="UP000678393">
    <property type="component" value="Unassembled WGS sequence"/>
</dbReference>
<dbReference type="OrthoDB" id="6059210at2759"/>
<keyword evidence="3" id="KW-1185">Reference proteome</keyword>
<dbReference type="PROSITE" id="PS50097">
    <property type="entry name" value="BTB"/>
    <property type="match status" value="1"/>
</dbReference>
<dbReference type="Gene3D" id="1.25.40.420">
    <property type="match status" value="1"/>
</dbReference>
<evidence type="ECO:0000313" key="3">
    <source>
        <dbReference type="Proteomes" id="UP000678393"/>
    </source>
</evidence>
<dbReference type="Pfam" id="PF00651">
    <property type="entry name" value="BTB"/>
    <property type="match status" value="1"/>
</dbReference>
<dbReference type="Pfam" id="PF07707">
    <property type="entry name" value="BACK"/>
    <property type="match status" value="1"/>
</dbReference>
<dbReference type="SUPFAM" id="SSF54695">
    <property type="entry name" value="POZ domain"/>
    <property type="match status" value="1"/>
</dbReference>
<feature type="domain" description="BTB" evidence="1">
    <location>
        <begin position="25"/>
        <end position="86"/>
    </location>
</feature>
<dbReference type="AlphaFoldDB" id="A0A8S3ZM63"/>
<dbReference type="Gene3D" id="3.30.710.10">
    <property type="entry name" value="Potassium Channel Kv1.1, Chain A"/>
    <property type="match status" value="1"/>
</dbReference>
<dbReference type="PANTHER" id="PTHR45632">
    <property type="entry name" value="LD33804P"/>
    <property type="match status" value="1"/>
</dbReference>
<dbReference type="InterPro" id="IPR000210">
    <property type="entry name" value="BTB/POZ_dom"/>
</dbReference>
<evidence type="ECO:0000259" key="1">
    <source>
        <dbReference type="PROSITE" id="PS50097"/>
    </source>
</evidence>
<reference evidence="2" key="1">
    <citation type="submission" date="2021-04" db="EMBL/GenBank/DDBJ databases">
        <authorList>
            <consortium name="Molecular Ecology Group"/>
        </authorList>
    </citation>
    <scope>NUCLEOTIDE SEQUENCE</scope>
</reference>
<dbReference type="SMART" id="SM00225">
    <property type="entry name" value="BTB"/>
    <property type="match status" value="1"/>
</dbReference>
<dbReference type="EMBL" id="CAJHNH020003293">
    <property type="protein sequence ID" value="CAG5128958.1"/>
    <property type="molecule type" value="Genomic_DNA"/>
</dbReference>
<evidence type="ECO:0000313" key="2">
    <source>
        <dbReference type="EMBL" id="CAG5128958.1"/>
    </source>
</evidence>
<organism evidence="2 3">
    <name type="scientific">Candidula unifasciata</name>
    <dbReference type="NCBI Taxonomy" id="100452"/>
    <lineage>
        <taxon>Eukaryota</taxon>
        <taxon>Metazoa</taxon>
        <taxon>Spiralia</taxon>
        <taxon>Lophotrochozoa</taxon>
        <taxon>Mollusca</taxon>
        <taxon>Gastropoda</taxon>
        <taxon>Heterobranchia</taxon>
        <taxon>Euthyneura</taxon>
        <taxon>Panpulmonata</taxon>
        <taxon>Eupulmonata</taxon>
        <taxon>Stylommatophora</taxon>
        <taxon>Helicina</taxon>
        <taxon>Helicoidea</taxon>
        <taxon>Geomitridae</taxon>
        <taxon>Candidula</taxon>
    </lineage>
</organism>
<accession>A0A8S3ZM63</accession>
<name>A0A8S3ZM63_9EUPU</name>
<sequence>MSFRESLACGLQKCVGNLWKGDDYSDFIVIVENTSFKCHRFILSACSGFFQGLFKSPMKEQTEGCAKLEGMTSSTFDIIINAVYKGIDGLSIDNVLGVWAASEMLQIGYLIQQCHMFVMENISVDNYFLYFKHAKLYSAEDVVDHCLNFMSRNFKQFKDEDNLLHLPFDQFYKVIADDDLAADHEEIVVDTILNWVKYAPPSRQTTSLNTGNNTVGISFTNAEHPDGDFSSNSLSNNGNNDDTDDQTIVTCDVTSENMQACSQMTVTRDSIDSSAVIPVHYKNVSKCLGTDVTERENRKQYLVQLLSACRLFTIKSGFFDNVMKNDVRLLVDTRAYALMHEALMYTLDVSRRHDAWPDAAVYRASSSFKHVMVFLSGDKIVSYVLDTGKVAELAELPQECKSCSSFAIVIFDSILHLLCSNSICQNSELYMLAKEKTWVKVNSINENRFVILLPHGNNIYCCCLDDSCFHRRVVKSMLYRFCCVHGHTSDWSQCGELHGCVNCLLRFHKYILVFSTKNNVTAVEYYNTETEEIHSCETSMSGTSQDMVSFNHKEDVYILQRNGSLWKLFNTDTTPVDFELVSKLWDFDCSLKGCVLYKQILFIFCNNKQFELTLTSLPGIFKSIQTISIDSKTPCLPMTLKLAL</sequence>